<dbReference type="NCBIfam" id="TIGR01509">
    <property type="entry name" value="HAD-SF-IA-v3"/>
    <property type="match status" value="1"/>
</dbReference>
<reference evidence="4" key="1">
    <citation type="submission" date="2015-08" db="EMBL/GenBank/DDBJ databases">
        <authorList>
            <person name="Babu N.S."/>
            <person name="Beckwith C.J."/>
            <person name="Beseler K.G."/>
            <person name="Brison A."/>
            <person name="Carone J.V."/>
            <person name="Caskin T.P."/>
            <person name="Diamond M."/>
            <person name="Durham M.E."/>
            <person name="Foxe J.M."/>
            <person name="Go M."/>
            <person name="Henderson B.A."/>
            <person name="Jones I.B."/>
            <person name="McGettigan J.A."/>
            <person name="Micheletti S.J."/>
            <person name="Nasrallah M.E."/>
            <person name="Ortiz D."/>
            <person name="Piller C.R."/>
            <person name="Privatt S.R."/>
            <person name="Schneider S.L."/>
            <person name="Sharp S."/>
            <person name="Smith T.C."/>
            <person name="Stanton J.D."/>
            <person name="Ullery H.E."/>
            <person name="Wilson R.J."/>
            <person name="Serrano M.G."/>
            <person name="Buck G."/>
            <person name="Lee V."/>
            <person name="Wang Y."/>
            <person name="Carvalho R."/>
            <person name="Voegtly L."/>
            <person name="Shi R."/>
            <person name="Duckworth R."/>
            <person name="Johnson A."/>
            <person name="Loviza R."/>
            <person name="Walstead R."/>
            <person name="Shah Z."/>
            <person name="Kiflezghi M."/>
            <person name="Wade K."/>
            <person name="Ball S.L."/>
            <person name="Bradley K.W."/>
            <person name="Asai D.J."/>
            <person name="Bowman C.A."/>
            <person name="Russell D.A."/>
            <person name="Pope W.H."/>
            <person name="Jacobs-Sera D."/>
            <person name="Hendrix R.W."/>
            <person name="Hatfull G.F."/>
        </authorList>
    </citation>
    <scope>NUCLEOTIDE SEQUENCE</scope>
</reference>
<name>A0A2P2BW08_9ZZZZ</name>
<dbReference type="InterPro" id="IPR006439">
    <property type="entry name" value="HAD-SF_hydro_IA"/>
</dbReference>
<protein>
    <submittedName>
        <fullName evidence="4">HAD-superfamily hydrolase, subfamily IA, variant 1</fullName>
    </submittedName>
</protein>
<evidence type="ECO:0000313" key="4">
    <source>
        <dbReference type="EMBL" id="CUR53927.1"/>
    </source>
</evidence>
<dbReference type="AlphaFoldDB" id="A0A2P2BW08"/>
<dbReference type="SUPFAM" id="SSF56784">
    <property type="entry name" value="HAD-like"/>
    <property type="match status" value="1"/>
</dbReference>
<accession>A0A2P2BW08</accession>
<dbReference type="Gene3D" id="3.40.50.1000">
    <property type="entry name" value="HAD superfamily/HAD-like"/>
    <property type="match status" value="1"/>
</dbReference>
<comment type="cofactor">
    <cofactor evidence="1">
        <name>Mg(2+)</name>
        <dbReference type="ChEBI" id="CHEBI:18420"/>
    </cofactor>
</comment>
<dbReference type="GO" id="GO:0044281">
    <property type="term" value="P:small molecule metabolic process"/>
    <property type="evidence" value="ECO:0007669"/>
    <property type="project" value="UniProtKB-ARBA"/>
</dbReference>
<dbReference type="GO" id="GO:0016787">
    <property type="term" value="F:hydrolase activity"/>
    <property type="evidence" value="ECO:0007669"/>
    <property type="project" value="UniProtKB-KW"/>
</dbReference>
<dbReference type="EMBL" id="CZKA01000002">
    <property type="protein sequence ID" value="CUR53927.1"/>
    <property type="molecule type" value="Genomic_DNA"/>
</dbReference>
<gene>
    <name evidence="4" type="ORF">NOCA2100060</name>
</gene>
<dbReference type="PANTHER" id="PTHR46470">
    <property type="entry name" value="N-ACYLNEURAMINATE-9-PHOSPHATASE"/>
    <property type="match status" value="1"/>
</dbReference>
<dbReference type="SFLD" id="SFLDG01129">
    <property type="entry name" value="C1.5:_HAD__Beta-PGM__Phosphata"/>
    <property type="match status" value="1"/>
</dbReference>
<keyword evidence="3" id="KW-0460">Magnesium</keyword>
<evidence type="ECO:0000256" key="1">
    <source>
        <dbReference type="ARBA" id="ARBA00001946"/>
    </source>
</evidence>
<evidence type="ECO:0000256" key="2">
    <source>
        <dbReference type="ARBA" id="ARBA00022801"/>
    </source>
</evidence>
<proteinExistence type="predicted"/>
<dbReference type="InterPro" id="IPR051400">
    <property type="entry name" value="HAD-like_hydrolase"/>
</dbReference>
<dbReference type="InterPro" id="IPR036412">
    <property type="entry name" value="HAD-like_sf"/>
</dbReference>
<dbReference type="Gene3D" id="1.20.120.1600">
    <property type="match status" value="1"/>
</dbReference>
<sequence length="217" mass="23416">MIKGVVFDLDGTLFDHHGAALCGLRAWAPTLGPTSLAPDEVEAVWFALEDRHYQGYLDGRLSHRGQRRVRMAEFSQALGLPVPDDLDEAYTGYLAAYVAAWCAYDDALPALLAVRRAGRQVAVLTNGDQDQQEAKLRSIGLSDVCGPVFASSRLGVTKPDPRAFAHVAAALDLSPGELLMVGDNLDVDVRGARDAGLRAVHVDRPTTTLADLSQMYT</sequence>
<evidence type="ECO:0000256" key="3">
    <source>
        <dbReference type="ARBA" id="ARBA00022842"/>
    </source>
</evidence>
<dbReference type="Pfam" id="PF00702">
    <property type="entry name" value="Hydrolase"/>
    <property type="match status" value="1"/>
</dbReference>
<keyword evidence="2 4" id="KW-0378">Hydrolase</keyword>
<dbReference type="NCBIfam" id="TIGR01549">
    <property type="entry name" value="HAD-SF-IA-v1"/>
    <property type="match status" value="1"/>
</dbReference>
<dbReference type="SFLD" id="SFLDS00003">
    <property type="entry name" value="Haloacid_Dehalogenase"/>
    <property type="match status" value="1"/>
</dbReference>
<organism evidence="4">
    <name type="scientific">metagenome</name>
    <dbReference type="NCBI Taxonomy" id="256318"/>
    <lineage>
        <taxon>unclassified sequences</taxon>
        <taxon>metagenomes</taxon>
    </lineage>
</organism>
<dbReference type="PANTHER" id="PTHR46470:SF4">
    <property type="entry name" value="5-AMINO-6-(5-PHOSPHO-D-RIBITYLAMINO)URACIL PHOSPHATASE YIGB"/>
    <property type="match status" value="1"/>
</dbReference>
<dbReference type="InterPro" id="IPR023214">
    <property type="entry name" value="HAD_sf"/>
</dbReference>